<dbReference type="InterPro" id="IPR003399">
    <property type="entry name" value="Mce/MlaD"/>
</dbReference>
<dbReference type="InterPro" id="IPR024516">
    <property type="entry name" value="Mce_C"/>
</dbReference>
<dbReference type="InParanoid" id="A0A543AZX2"/>
<evidence type="ECO:0000313" key="5">
    <source>
        <dbReference type="EMBL" id="TQL78050.1"/>
    </source>
</evidence>
<evidence type="ECO:0000256" key="2">
    <source>
        <dbReference type="SAM" id="Phobius"/>
    </source>
</evidence>
<feature type="compositionally biased region" description="Low complexity" evidence="1">
    <location>
        <begin position="23"/>
        <end position="35"/>
    </location>
</feature>
<evidence type="ECO:0000259" key="4">
    <source>
        <dbReference type="Pfam" id="PF11887"/>
    </source>
</evidence>
<dbReference type="Pfam" id="PF02470">
    <property type="entry name" value="MlaD"/>
    <property type="match status" value="1"/>
</dbReference>
<sequence>MSDAGDPMDTEPAKRRPSPRPRPAAGAAVGGSSPAASPPTRPNRPRNLKRTGAITLVVALIAILGAFQLDDLLLLAGGNSYTAQFRDAGGLTPGTEVRVAGVKVGKVTAVDLAGLGTAQPHVAVDFRIEADVAMGEQTSASVRLKTVLGQRYLAVEPAGSGTLTDSVIPMARTATPLDVVDAVNNLAGTLDEIDTEQLAEAMGVLSETFADTGDDVGASLEGLSALSQTLASRDEELADLLDSARRVTDVLAERDDEFVQLVVDGNRLLREVSDRKDAIRELLATTVWLSEELQGLVDDQEDRLGPALDQLEGVVTLLRDNQENLEHTLTTMGPFIQAFSNVVGNGRWFDSYIDGLLQPFAPEVK</sequence>
<reference evidence="5 6" key="1">
    <citation type="submission" date="2019-06" db="EMBL/GenBank/DDBJ databases">
        <title>Sequencing the genomes of 1000 actinobacteria strains.</title>
        <authorList>
            <person name="Klenk H.-P."/>
        </authorList>
    </citation>
    <scope>NUCLEOTIDE SEQUENCE [LARGE SCALE GENOMIC DNA]</scope>
    <source>
        <strain evidence="5 6">DSM 45928</strain>
    </source>
</reference>
<dbReference type="InterPro" id="IPR005693">
    <property type="entry name" value="Mce"/>
</dbReference>
<feature type="region of interest" description="Disordered" evidence="1">
    <location>
        <begin position="1"/>
        <end position="47"/>
    </location>
</feature>
<dbReference type="NCBIfam" id="TIGR00996">
    <property type="entry name" value="Mtu_fam_mce"/>
    <property type="match status" value="1"/>
</dbReference>
<keyword evidence="2" id="KW-1133">Transmembrane helix</keyword>
<evidence type="ECO:0000313" key="6">
    <source>
        <dbReference type="Proteomes" id="UP000317043"/>
    </source>
</evidence>
<dbReference type="InterPro" id="IPR052336">
    <property type="entry name" value="MlaD_Phospholipid_Transporter"/>
</dbReference>
<dbReference type="RefSeq" id="WP_246100150.1">
    <property type="nucleotide sequence ID" value="NZ_JBHTGS010000001.1"/>
</dbReference>
<feature type="transmembrane region" description="Helical" evidence="2">
    <location>
        <begin position="51"/>
        <end position="69"/>
    </location>
</feature>
<proteinExistence type="predicted"/>
<feature type="domain" description="Mce/MlaD" evidence="3">
    <location>
        <begin position="78"/>
        <end position="157"/>
    </location>
</feature>
<evidence type="ECO:0000259" key="3">
    <source>
        <dbReference type="Pfam" id="PF02470"/>
    </source>
</evidence>
<protein>
    <submittedName>
        <fullName evidence="5">Phospholipid/cholesterol/gamma-HCH transport system substrate-binding protein</fullName>
    </submittedName>
</protein>
<keyword evidence="2" id="KW-0812">Transmembrane</keyword>
<keyword evidence="2" id="KW-0472">Membrane</keyword>
<evidence type="ECO:0000256" key="1">
    <source>
        <dbReference type="SAM" id="MobiDB-lite"/>
    </source>
</evidence>
<dbReference type="Proteomes" id="UP000317043">
    <property type="component" value="Unassembled WGS sequence"/>
</dbReference>
<keyword evidence="6" id="KW-1185">Reference proteome</keyword>
<dbReference type="Pfam" id="PF11887">
    <property type="entry name" value="Mce4_CUP1"/>
    <property type="match status" value="1"/>
</dbReference>
<dbReference type="AlphaFoldDB" id="A0A543AZX2"/>
<dbReference type="PANTHER" id="PTHR33371:SF18">
    <property type="entry name" value="MCE-FAMILY PROTEIN MCE3C"/>
    <property type="match status" value="1"/>
</dbReference>
<dbReference type="PANTHER" id="PTHR33371">
    <property type="entry name" value="INTERMEMBRANE PHOSPHOLIPID TRANSPORT SYSTEM BINDING PROTEIN MLAD-RELATED"/>
    <property type="match status" value="1"/>
</dbReference>
<feature type="domain" description="Mammalian cell entry C-terminal" evidence="4">
    <location>
        <begin position="166"/>
        <end position="346"/>
    </location>
</feature>
<dbReference type="EMBL" id="VFOW01000001">
    <property type="protein sequence ID" value="TQL78050.1"/>
    <property type="molecule type" value="Genomic_DNA"/>
</dbReference>
<dbReference type="FunCoup" id="A0A543AZX2">
    <property type="interactions" value="47"/>
</dbReference>
<dbReference type="GO" id="GO:0005576">
    <property type="term" value="C:extracellular region"/>
    <property type="evidence" value="ECO:0007669"/>
    <property type="project" value="TreeGrafter"/>
</dbReference>
<name>A0A543AZX2_9ACTN</name>
<comment type="caution">
    <text evidence="5">The sequence shown here is derived from an EMBL/GenBank/DDBJ whole genome shotgun (WGS) entry which is preliminary data.</text>
</comment>
<accession>A0A543AZX2</accession>
<gene>
    <name evidence="5" type="ORF">FB566_3626</name>
</gene>
<organism evidence="5 6">
    <name type="scientific">Stackebrandtia endophytica</name>
    <dbReference type="NCBI Taxonomy" id="1496996"/>
    <lineage>
        <taxon>Bacteria</taxon>
        <taxon>Bacillati</taxon>
        <taxon>Actinomycetota</taxon>
        <taxon>Actinomycetes</taxon>
        <taxon>Glycomycetales</taxon>
        <taxon>Glycomycetaceae</taxon>
        <taxon>Stackebrandtia</taxon>
    </lineage>
</organism>